<evidence type="ECO:0000313" key="2">
    <source>
        <dbReference type="Proteomes" id="UP000265618"/>
    </source>
</evidence>
<evidence type="ECO:0000313" key="1">
    <source>
        <dbReference type="EMBL" id="GIQ93099.1"/>
    </source>
</evidence>
<feature type="non-terminal residue" evidence="1">
    <location>
        <position position="1"/>
    </location>
</feature>
<proteinExistence type="predicted"/>
<reference evidence="1 2" key="1">
    <citation type="journal article" date="2018" name="PLoS ONE">
        <title>The draft genome of Kipferlia bialata reveals reductive genome evolution in fornicate parasites.</title>
        <authorList>
            <person name="Tanifuji G."/>
            <person name="Takabayashi S."/>
            <person name="Kume K."/>
            <person name="Takagi M."/>
            <person name="Nakayama T."/>
            <person name="Kamikawa R."/>
            <person name="Inagaki Y."/>
            <person name="Hashimoto T."/>
        </authorList>
    </citation>
    <scope>NUCLEOTIDE SEQUENCE [LARGE SCALE GENOMIC DNA]</scope>
    <source>
        <strain evidence="1">NY0173</strain>
    </source>
</reference>
<accession>A0A9K3DCP9</accession>
<comment type="caution">
    <text evidence="1">The sequence shown here is derived from an EMBL/GenBank/DDBJ whole genome shotgun (WGS) entry which is preliminary data.</text>
</comment>
<keyword evidence="2" id="KW-1185">Reference proteome</keyword>
<organism evidence="1 2">
    <name type="scientific">Kipferlia bialata</name>
    <dbReference type="NCBI Taxonomy" id="797122"/>
    <lineage>
        <taxon>Eukaryota</taxon>
        <taxon>Metamonada</taxon>
        <taxon>Carpediemonas-like organisms</taxon>
        <taxon>Kipferlia</taxon>
    </lineage>
</organism>
<dbReference type="Proteomes" id="UP000265618">
    <property type="component" value="Unassembled WGS sequence"/>
</dbReference>
<gene>
    <name evidence="1" type="ORF">KIPB_017326</name>
</gene>
<dbReference type="EMBL" id="BDIP01011461">
    <property type="protein sequence ID" value="GIQ93099.1"/>
    <property type="molecule type" value="Genomic_DNA"/>
</dbReference>
<dbReference type="AlphaFoldDB" id="A0A9K3DCP9"/>
<protein>
    <submittedName>
        <fullName evidence="1">Uncharacterized protein</fullName>
    </submittedName>
</protein>
<name>A0A9K3DCP9_9EUKA</name>
<sequence>GLCLFGKRVHSNKSSLSVSSGGLPVAAEGNMLGAILALILVSGCACITHHGEEIPVFRIS</sequence>